<dbReference type="AlphaFoldDB" id="A0A7S3JE96"/>
<keyword evidence="1" id="KW-1133">Transmembrane helix</keyword>
<protein>
    <submittedName>
        <fullName evidence="2">Uncharacterized protein</fullName>
    </submittedName>
</protein>
<keyword evidence="1" id="KW-0472">Membrane</keyword>
<proteinExistence type="predicted"/>
<keyword evidence="1" id="KW-0812">Transmembrane</keyword>
<feature type="transmembrane region" description="Helical" evidence="1">
    <location>
        <begin position="144"/>
        <end position="163"/>
    </location>
</feature>
<evidence type="ECO:0000256" key="1">
    <source>
        <dbReference type="SAM" id="Phobius"/>
    </source>
</evidence>
<sequence length="237" mass="27815">MKSRIFPLLRRSRGIGNVFNYLPARVTVVNRYKYDFSVEDGFFEKEMTLLEAKKLPLPVPRSFKHKKAPMDVLYPPHSNDSNFVRFNHDPGFFGRRCFVHDTYSPTYDIDQDIPHSLGFRDEDLDYELPDPISAMHFKRKRSPIVHIIAFLVWGTAFFCYATAGLKVPQKDNPFYYRKKYATNTTMYQMQQSAAIDYSQVYDLNIKGFHRMLITDKGLELTNQGLRFNFANNNDLYC</sequence>
<accession>A0A7S3JE96</accession>
<name>A0A7S3JE96_9SPIT</name>
<gene>
    <name evidence="2" type="ORF">EHAR0213_LOCUS9562</name>
</gene>
<reference evidence="2" key="1">
    <citation type="submission" date="2021-01" db="EMBL/GenBank/DDBJ databases">
        <authorList>
            <person name="Corre E."/>
            <person name="Pelletier E."/>
            <person name="Niang G."/>
            <person name="Scheremetjew M."/>
            <person name="Finn R."/>
            <person name="Kale V."/>
            <person name="Holt S."/>
            <person name="Cochrane G."/>
            <person name="Meng A."/>
            <person name="Brown T."/>
            <person name="Cohen L."/>
        </authorList>
    </citation>
    <scope>NUCLEOTIDE SEQUENCE</scope>
    <source>
        <strain evidence="2">FSP1.4</strain>
    </source>
</reference>
<evidence type="ECO:0000313" key="2">
    <source>
        <dbReference type="EMBL" id="CAE0350648.1"/>
    </source>
</evidence>
<organism evidence="2">
    <name type="scientific">Euplotes harpa</name>
    <dbReference type="NCBI Taxonomy" id="151035"/>
    <lineage>
        <taxon>Eukaryota</taxon>
        <taxon>Sar</taxon>
        <taxon>Alveolata</taxon>
        <taxon>Ciliophora</taxon>
        <taxon>Intramacronucleata</taxon>
        <taxon>Spirotrichea</taxon>
        <taxon>Hypotrichia</taxon>
        <taxon>Euplotida</taxon>
        <taxon>Euplotidae</taxon>
        <taxon>Euplotes</taxon>
    </lineage>
</organism>
<dbReference type="EMBL" id="HBII01023048">
    <property type="protein sequence ID" value="CAE0350648.1"/>
    <property type="molecule type" value="Transcribed_RNA"/>
</dbReference>